<evidence type="ECO:0000313" key="2">
    <source>
        <dbReference type="EMBL" id="KTC83099.1"/>
    </source>
</evidence>
<accession>A0A378IL21</accession>
<evidence type="ECO:0000259" key="1">
    <source>
        <dbReference type="Pfam" id="PF13635"/>
    </source>
</evidence>
<dbReference type="EMBL" id="LNXX01000043">
    <property type="protein sequence ID" value="KTC83099.1"/>
    <property type="molecule type" value="Genomic_DNA"/>
</dbReference>
<reference evidence="2 4" key="1">
    <citation type="submission" date="2015-11" db="EMBL/GenBank/DDBJ databases">
        <title>Genomic analysis of 38 Legionella species identifies large and diverse effector repertoires.</title>
        <authorList>
            <person name="Burstein D."/>
            <person name="Amaro F."/>
            <person name="Zusman T."/>
            <person name="Lifshitz Z."/>
            <person name="Cohen O."/>
            <person name="Gilbert J.A."/>
            <person name="Pupko T."/>
            <person name="Shuman H.A."/>
            <person name="Segal G."/>
        </authorList>
    </citation>
    <scope>NUCLEOTIDE SEQUENCE [LARGE SCALE GENOMIC DNA]</scope>
    <source>
        <strain evidence="2 4">CDC#72-OH-14</strain>
    </source>
</reference>
<dbReference type="Proteomes" id="UP000255316">
    <property type="component" value="Unassembled WGS sequence"/>
</dbReference>
<dbReference type="RefSeq" id="WP_058465602.1">
    <property type="nucleotide sequence ID" value="NZ_CAAAHQ010000007.1"/>
</dbReference>
<evidence type="ECO:0000313" key="5">
    <source>
        <dbReference type="Proteomes" id="UP000255316"/>
    </source>
</evidence>
<keyword evidence="4" id="KW-1185">Reference proteome</keyword>
<dbReference type="Pfam" id="PF13635">
    <property type="entry name" value="DUF4143"/>
    <property type="match status" value="1"/>
</dbReference>
<gene>
    <name evidence="2" type="ORF">Lcin_2471</name>
    <name evidence="3" type="ORF">NCTC12438_02487</name>
</gene>
<proteinExistence type="predicted"/>
<evidence type="ECO:0000313" key="4">
    <source>
        <dbReference type="Proteomes" id="UP000054854"/>
    </source>
</evidence>
<organism evidence="3 5">
    <name type="scientific">Legionella cincinnatiensis</name>
    <dbReference type="NCBI Taxonomy" id="28085"/>
    <lineage>
        <taxon>Bacteria</taxon>
        <taxon>Pseudomonadati</taxon>
        <taxon>Pseudomonadota</taxon>
        <taxon>Gammaproteobacteria</taxon>
        <taxon>Legionellales</taxon>
        <taxon>Legionellaceae</taxon>
        <taxon>Legionella</taxon>
    </lineage>
</organism>
<protein>
    <recommendedName>
        <fullName evidence="1">DUF4143 domain-containing protein</fullName>
    </recommendedName>
</protein>
<name>A0A378IL21_9GAMM</name>
<evidence type="ECO:0000313" key="3">
    <source>
        <dbReference type="EMBL" id="STX35859.1"/>
    </source>
</evidence>
<dbReference type="STRING" id="28085.Lcin_2471"/>
<dbReference type="InterPro" id="IPR025420">
    <property type="entry name" value="DUF4143"/>
</dbReference>
<dbReference type="AlphaFoldDB" id="A0A378IL21"/>
<dbReference type="EMBL" id="UGNX01000001">
    <property type="protein sequence ID" value="STX35859.1"/>
    <property type="molecule type" value="Genomic_DNA"/>
</dbReference>
<reference evidence="3 5" key="2">
    <citation type="submission" date="2018-06" db="EMBL/GenBank/DDBJ databases">
        <authorList>
            <consortium name="Pathogen Informatics"/>
            <person name="Doyle S."/>
        </authorList>
    </citation>
    <scope>NUCLEOTIDE SEQUENCE [LARGE SCALE GENOMIC DNA]</scope>
    <source>
        <strain evidence="3 5">NCTC12438</strain>
    </source>
</reference>
<feature type="domain" description="DUF4143" evidence="1">
    <location>
        <begin position="9"/>
        <end position="85"/>
    </location>
</feature>
<sequence>MQEKFLFSKLKSLVPYLAGLAGNLIKYSKISNDLGQEDKLIKAYIEIFELMLIIKIVPAYLKNKAKRQAITMPKIQMIDLHLLGAGQRNVRLGRSGRTIAVNKNIHWSTGERNTCANAVGKNTIGRNGAY</sequence>
<dbReference type="Proteomes" id="UP000054854">
    <property type="component" value="Unassembled WGS sequence"/>
</dbReference>